<accession>A0ABR4JEE9</accession>
<proteinExistence type="predicted"/>
<sequence length="196" mass="22407">MEGPLYFTCLLMNIYIQANVFPEDDHCPGTISLFLFFPSHYLSIFELSHLTSQLNTQHKLANIPRRRLGPFFSGVPNNLRIQLPYNLRDIRDPFPDLPIHLAILLLFASSRNSLNHTPQLNNLKPGPAAMQIDNKRTTPIRAVRAVRINKPFILHLLREVAPKKTGRRVHGNWDLPWCRSRLPERLDPPVGGHCAA</sequence>
<organism evidence="1 2">
    <name type="scientific">Aspergillus pseudodeflectus</name>
    <dbReference type="NCBI Taxonomy" id="176178"/>
    <lineage>
        <taxon>Eukaryota</taxon>
        <taxon>Fungi</taxon>
        <taxon>Dikarya</taxon>
        <taxon>Ascomycota</taxon>
        <taxon>Pezizomycotina</taxon>
        <taxon>Eurotiomycetes</taxon>
        <taxon>Eurotiomycetidae</taxon>
        <taxon>Eurotiales</taxon>
        <taxon>Aspergillaceae</taxon>
        <taxon>Aspergillus</taxon>
        <taxon>Aspergillus subgen. Nidulantes</taxon>
    </lineage>
</organism>
<comment type="caution">
    <text evidence="1">The sequence shown here is derived from an EMBL/GenBank/DDBJ whole genome shotgun (WGS) entry which is preliminary data.</text>
</comment>
<dbReference type="RefSeq" id="XP_070892772.1">
    <property type="nucleotide sequence ID" value="XM_071042089.1"/>
</dbReference>
<evidence type="ECO:0000313" key="2">
    <source>
        <dbReference type="Proteomes" id="UP001610444"/>
    </source>
</evidence>
<reference evidence="1 2" key="1">
    <citation type="submission" date="2024-07" db="EMBL/GenBank/DDBJ databases">
        <title>Section-level genome sequencing and comparative genomics of Aspergillus sections Usti and Cavernicolus.</title>
        <authorList>
            <consortium name="Lawrence Berkeley National Laboratory"/>
            <person name="Nybo J.L."/>
            <person name="Vesth T.C."/>
            <person name="Theobald S."/>
            <person name="Frisvad J.C."/>
            <person name="Larsen T.O."/>
            <person name="Kjaerboelling I."/>
            <person name="Rothschild-Mancinelli K."/>
            <person name="Lyhne E.K."/>
            <person name="Kogle M.E."/>
            <person name="Barry K."/>
            <person name="Clum A."/>
            <person name="Na H."/>
            <person name="Ledsgaard L."/>
            <person name="Lin J."/>
            <person name="Lipzen A."/>
            <person name="Kuo A."/>
            <person name="Riley R."/>
            <person name="Mondo S."/>
            <person name="LaButti K."/>
            <person name="Haridas S."/>
            <person name="Pangalinan J."/>
            <person name="Salamov A.A."/>
            <person name="Simmons B.A."/>
            <person name="Magnuson J.K."/>
            <person name="Chen J."/>
            <person name="Drula E."/>
            <person name="Henrissat B."/>
            <person name="Wiebenga A."/>
            <person name="Lubbers R.J."/>
            <person name="Gomes A.C."/>
            <person name="Macurrencykelacurrency M.R."/>
            <person name="Stajich J."/>
            <person name="Grigoriev I.V."/>
            <person name="Mortensen U.H."/>
            <person name="De vries R.P."/>
            <person name="Baker S.E."/>
            <person name="Andersen M.R."/>
        </authorList>
    </citation>
    <scope>NUCLEOTIDE SEQUENCE [LARGE SCALE GENOMIC DNA]</scope>
    <source>
        <strain evidence="1 2">CBS 756.74</strain>
    </source>
</reference>
<keyword evidence="2" id="KW-1185">Reference proteome</keyword>
<evidence type="ECO:0000313" key="1">
    <source>
        <dbReference type="EMBL" id="KAL2837974.1"/>
    </source>
</evidence>
<dbReference type="EMBL" id="JBFXLR010000090">
    <property type="protein sequence ID" value="KAL2837974.1"/>
    <property type="molecule type" value="Genomic_DNA"/>
</dbReference>
<dbReference type="Proteomes" id="UP001610444">
    <property type="component" value="Unassembled WGS sequence"/>
</dbReference>
<name>A0ABR4JEE9_9EURO</name>
<dbReference type="GeneID" id="98157253"/>
<protein>
    <submittedName>
        <fullName evidence="1">Uncharacterized protein</fullName>
    </submittedName>
</protein>
<gene>
    <name evidence="1" type="ORF">BJX68DRAFT_249357</name>
</gene>